<keyword evidence="3 7" id="KW-0812">Transmembrane</keyword>
<accession>A0A7I7WSJ7</accession>
<feature type="transmembrane region" description="Helical" evidence="7">
    <location>
        <begin position="98"/>
        <end position="117"/>
    </location>
</feature>
<dbReference type="InterPro" id="IPR005496">
    <property type="entry name" value="Integral_membrane_TerC"/>
</dbReference>
<organism evidence="8 9">
    <name type="scientific">Mycolicibacterium gadium</name>
    <name type="common">Mycobacterium gadium</name>
    <dbReference type="NCBI Taxonomy" id="1794"/>
    <lineage>
        <taxon>Bacteria</taxon>
        <taxon>Bacillati</taxon>
        <taxon>Actinomycetota</taxon>
        <taxon>Actinomycetes</taxon>
        <taxon>Mycobacteriales</taxon>
        <taxon>Mycobacteriaceae</taxon>
        <taxon>Mycolicibacterium</taxon>
    </lineage>
</organism>
<dbReference type="Proteomes" id="UP000466187">
    <property type="component" value="Chromosome"/>
</dbReference>
<dbReference type="EMBL" id="AP022608">
    <property type="protein sequence ID" value="BBZ19501.1"/>
    <property type="molecule type" value="Genomic_DNA"/>
</dbReference>
<feature type="transmembrane region" description="Helical" evidence="7">
    <location>
        <begin position="281"/>
        <end position="302"/>
    </location>
</feature>
<dbReference type="InterPro" id="IPR022369">
    <property type="entry name" value="Integral_membrane_TerC_rswitch"/>
</dbReference>
<evidence type="ECO:0000256" key="7">
    <source>
        <dbReference type="SAM" id="Phobius"/>
    </source>
</evidence>
<feature type="transmembrane region" description="Helical" evidence="7">
    <location>
        <begin position="162"/>
        <end position="184"/>
    </location>
</feature>
<evidence type="ECO:0000256" key="3">
    <source>
        <dbReference type="ARBA" id="ARBA00022692"/>
    </source>
</evidence>
<name>A0A7I7WSJ7_MYCGU</name>
<dbReference type="KEGG" id="mgad:MGAD_38360"/>
<evidence type="ECO:0000256" key="1">
    <source>
        <dbReference type="ARBA" id="ARBA00004141"/>
    </source>
</evidence>
<dbReference type="Pfam" id="PF03741">
    <property type="entry name" value="TerC"/>
    <property type="match status" value="1"/>
</dbReference>
<dbReference type="NCBIfam" id="TIGR03718">
    <property type="entry name" value="R_switched_Alx"/>
    <property type="match status" value="1"/>
</dbReference>
<feature type="transmembrane region" description="Helical" evidence="7">
    <location>
        <begin position="309"/>
        <end position="331"/>
    </location>
</feature>
<evidence type="ECO:0000256" key="6">
    <source>
        <dbReference type="SAM" id="MobiDB-lite"/>
    </source>
</evidence>
<keyword evidence="4 7" id="KW-1133">Transmembrane helix</keyword>
<evidence type="ECO:0000256" key="2">
    <source>
        <dbReference type="ARBA" id="ARBA00007511"/>
    </source>
</evidence>
<evidence type="ECO:0000313" key="9">
    <source>
        <dbReference type="Proteomes" id="UP000466187"/>
    </source>
</evidence>
<feature type="transmembrane region" description="Helical" evidence="7">
    <location>
        <begin position="67"/>
        <end position="86"/>
    </location>
</feature>
<feature type="transmembrane region" description="Helical" evidence="7">
    <location>
        <begin position="351"/>
        <end position="373"/>
    </location>
</feature>
<dbReference type="PANTHER" id="PTHR30238:SF0">
    <property type="entry name" value="THYLAKOID MEMBRANE PROTEIN TERC, CHLOROPLASTIC"/>
    <property type="match status" value="1"/>
</dbReference>
<reference evidence="8 9" key="1">
    <citation type="journal article" date="2019" name="Emerg. Microbes Infect.">
        <title>Comprehensive subspecies identification of 175 nontuberculous mycobacteria species based on 7547 genomic profiles.</title>
        <authorList>
            <person name="Matsumoto Y."/>
            <person name="Kinjo T."/>
            <person name="Motooka D."/>
            <person name="Nabeya D."/>
            <person name="Jung N."/>
            <person name="Uechi K."/>
            <person name="Horii T."/>
            <person name="Iida T."/>
            <person name="Fujita J."/>
            <person name="Nakamura S."/>
        </authorList>
    </citation>
    <scope>NUCLEOTIDE SEQUENCE [LARGE SCALE GENOMIC DNA]</scope>
    <source>
        <strain evidence="8 9">JCM 12688</strain>
    </source>
</reference>
<feature type="transmembrane region" description="Helical" evidence="7">
    <location>
        <begin position="137"/>
        <end position="155"/>
    </location>
</feature>
<comment type="similarity">
    <text evidence="2">Belongs to the TerC family.</text>
</comment>
<feature type="transmembrane region" description="Helical" evidence="7">
    <location>
        <begin position="190"/>
        <end position="207"/>
    </location>
</feature>
<proteinExistence type="inferred from homology"/>
<dbReference type="GO" id="GO:0016020">
    <property type="term" value="C:membrane"/>
    <property type="evidence" value="ECO:0007669"/>
    <property type="project" value="UniProtKB-SubCell"/>
</dbReference>
<keyword evidence="5 7" id="KW-0472">Membrane</keyword>
<protein>
    <submittedName>
        <fullName evidence="8">Tellurium resistance protein TerC</fullName>
    </submittedName>
</protein>
<sequence>MAVTWQNHVRRGVFLRRSVVITLTRMGRPVLRTAYDMRWKRPPALFGLHPLSAAATGGFVNVSQLEWIITLGVTVAILLFDVIIIGRRPHEPSRRETATYLTIYITLAVGFGIWVWFFHGSQFGLEFFTGWLTEYSLSVDNLFIFLIIMASFNVPRKYQQQALLVGIILALIFRGIFIALGAVAINQFSWIFYAFGAFLVYTAITLVRDTDHDDDAENFVVRFARKHLSLTDEWHGLKMWIKDNGKRLMTPMFLVIVALGTTDLLFALDSIPAIYGLTREPYLVFTANVFALMGLRQLYFLLGDLLKRLVYLSQGLAIILAFIGVKLILHALHENELPFINGGEHVPVPEIPTLASLGVIVVTLLITTVASLYKTRVHDVKNGSDGVAETGDTGKGTAPEATEKSVDSH</sequence>
<evidence type="ECO:0000256" key="5">
    <source>
        <dbReference type="ARBA" id="ARBA00023136"/>
    </source>
</evidence>
<gene>
    <name evidence="8" type="ORF">MGAD_38360</name>
</gene>
<evidence type="ECO:0000313" key="8">
    <source>
        <dbReference type="EMBL" id="BBZ19501.1"/>
    </source>
</evidence>
<evidence type="ECO:0000256" key="4">
    <source>
        <dbReference type="ARBA" id="ARBA00022989"/>
    </source>
</evidence>
<dbReference type="AlphaFoldDB" id="A0A7I7WSJ7"/>
<feature type="region of interest" description="Disordered" evidence="6">
    <location>
        <begin position="384"/>
        <end position="409"/>
    </location>
</feature>
<comment type="subcellular location">
    <subcellularLocation>
        <location evidence="1">Membrane</location>
        <topology evidence="1">Multi-pass membrane protein</topology>
    </subcellularLocation>
</comment>
<feature type="transmembrane region" description="Helical" evidence="7">
    <location>
        <begin position="248"/>
        <end position="275"/>
    </location>
</feature>
<dbReference type="PANTHER" id="PTHR30238">
    <property type="entry name" value="MEMBRANE BOUND PREDICTED REDOX MODULATOR"/>
    <property type="match status" value="1"/>
</dbReference>